<feature type="transmembrane region" description="Helical" evidence="7">
    <location>
        <begin position="5"/>
        <end position="24"/>
    </location>
</feature>
<dbReference type="Proteomes" id="UP000555728">
    <property type="component" value="Unassembled WGS sequence"/>
</dbReference>
<feature type="transmembrane region" description="Helical" evidence="7">
    <location>
        <begin position="214"/>
        <end position="232"/>
    </location>
</feature>
<accession>A0A7W6S0W5</accession>
<sequence length="298" mass="30772">MIAAIFAVVAPVLLIAGLGLLWGWRRWPFDTEMVASLSTRIGVPCLVLDVMTRVEIDLAVLGEMVLAATLGVALTGAAGLALLRAARLPLPPYLPAMMFGNTGNVGLPLCLFAFGQEGLALAIAFFVLTAILNFTVGVAIAAGRASLGAMLRTPVIWALAAALAMNAAGVQMPPFLADTVELLGGMTIPLMLLALGVALVGLKPAGLGRAAALSAAKLALGWGAGLLLVWTLDLDGAARGVVLIEMAMPVAVFNYLFAQRYGNRPDEVAGLVLMSTLMAVVLLPALLWLAWSGTPPPA</sequence>
<comment type="caution">
    <text evidence="8">The sequence shown here is derived from an EMBL/GenBank/DDBJ whole genome shotgun (WGS) entry which is preliminary data.</text>
</comment>
<dbReference type="GO" id="GO:0016020">
    <property type="term" value="C:membrane"/>
    <property type="evidence" value="ECO:0007669"/>
    <property type="project" value="UniProtKB-SubCell"/>
</dbReference>
<proteinExistence type="predicted"/>
<evidence type="ECO:0000256" key="6">
    <source>
        <dbReference type="ARBA" id="ARBA00023136"/>
    </source>
</evidence>
<dbReference type="InterPro" id="IPR004776">
    <property type="entry name" value="Mem_transp_PIN-like"/>
</dbReference>
<feature type="transmembrane region" description="Helical" evidence="7">
    <location>
        <begin position="155"/>
        <end position="176"/>
    </location>
</feature>
<dbReference type="AlphaFoldDB" id="A0A7W6S0W5"/>
<feature type="transmembrane region" description="Helical" evidence="7">
    <location>
        <begin position="58"/>
        <end position="82"/>
    </location>
</feature>
<feature type="transmembrane region" description="Helical" evidence="7">
    <location>
        <begin position="238"/>
        <end position="257"/>
    </location>
</feature>
<feature type="transmembrane region" description="Helical" evidence="7">
    <location>
        <begin position="269"/>
        <end position="291"/>
    </location>
</feature>
<evidence type="ECO:0000256" key="3">
    <source>
        <dbReference type="ARBA" id="ARBA00022475"/>
    </source>
</evidence>
<feature type="transmembrane region" description="Helical" evidence="7">
    <location>
        <begin position="120"/>
        <end position="143"/>
    </location>
</feature>
<evidence type="ECO:0000256" key="7">
    <source>
        <dbReference type="SAM" id="Phobius"/>
    </source>
</evidence>
<evidence type="ECO:0000313" key="8">
    <source>
        <dbReference type="EMBL" id="MBB4286330.1"/>
    </source>
</evidence>
<protein>
    <recommendedName>
        <fullName evidence="10">AEC family transporter</fullName>
    </recommendedName>
</protein>
<dbReference type="EMBL" id="JACIGI010000015">
    <property type="protein sequence ID" value="MBB4286330.1"/>
    <property type="molecule type" value="Genomic_DNA"/>
</dbReference>
<name>A0A7W6S0W5_9PROT</name>
<keyword evidence="5 7" id="KW-1133">Transmembrane helix</keyword>
<gene>
    <name evidence="8" type="ORF">GGD88_002059</name>
</gene>
<dbReference type="RefSeq" id="WP_184435091.1">
    <property type="nucleotide sequence ID" value="NZ_JACIGI010000015.1"/>
</dbReference>
<comment type="subcellular location">
    <subcellularLocation>
        <location evidence="1">Membrane</location>
        <topology evidence="1">Multi-pass membrane protein</topology>
    </subcellularLocation>
</comment>
<evidence type="ECO:0000256" key="5">
    <source>
        <dbReference type="ARBA" id="ARBA00022989"/>
    </source>
</evidence>
<dbReference type="GO" id="GO:0055085">
    <property type="term" value="P:transmembrane transport"/>
    <property type="evidence" value="ECO:0007669"/>
    <property type="project" value="InterPro"/>
</dbReference>
<keyword evidence="6 7" id="KW-0472">Membrane</keyword>
<evidence type="ECO:0000313" key="9">
    <source>
        <dbReference type="Proteomes" id="UP000555728"/>
    </source>
</evidence>
<keyword evidence="4 7" id="KW-0812">Transmembrane</keyword>
<dbReference type="PANTHER" id="PTHR36838:SF1">
    <property type="entry name" value="SLR1864 PROTEIN"/>
    <property type="match status" value="1"/>
</dbReference>
<keyword evidence="9" id="KW-1185">Reference proteome</keyword>
<evidence type="ECO:0000256" key="2">
    <source>
        <dbReference type="ARBA" id="ARBA00022448"/>
    </source>
</evidence>
<feature type="transmembrane region" description="Helical" evidence="7">
    <location>
        <begin position="182"/>
        <end position="202"/>
    </location>
</feature>
<dbReference type="PANTHER" id="PTHR36838">
    <property type="entry name" value="AUXIN EFFLUX CARRIER FAMILY PROTEIN"/>
    <property type="match status" value="1"/>
</dbReference>
<keyword evidence="3" id="KW-1003">Cell membrane</keyword>
<evidence type="ECO:0000256" key="1">
    <source>
        <dbReference type="ARBA" id="ARBA00004141"/>
    </source>
</evidence>
<evidence type="ECO:0000256" key="4">
    <source>
        <dbReference type="ARBA" id="ARBA00022692"/>
    </source>
</evidence>
<evidence type="ECO:0008006" key="10">
    <source>
        <dbReference type="Google" id="ProtNLM"/>
    </source>
</evidence>
<feature type="transmembrane region" description="Helical" evidence="7">
    <location>
        <begin position="94"/>
        <end position="114"/>
    </location>
</feature>
<keyword evidence="2" id="KW-0813">Transport</keyword>
<reference evidence="8 9" key="1">
    <citation type="submission" date="2020-08" db="EMBL/GenBank/DDBJ databases">
        <title>Genome sequencing of Purple Non-Sulfur Bacteria from various extreme environments.</title>
        <authorList>
            <person name="Mayer M."/>
        </authorList>
    </citation>
    <scope>NUCLEOTIDE SEQUENCE [LARGE SCALE GENOMIC DNA]</scope>
    <source>
        <strain evidence="8 9">JA135</strain>
    </source>
</reference>
<dbReference type="Pfam" id="PF03547">
    <property type="entry name" value="Mem_trans"/>
    <property type="match status" value="1"/>
</dbReference>
<organism evidence="8 9">
    <name type="scientific">Roseospira goensis</name>
    <dbReference type="NCBI Taxonomy" id="391922"/>
    <lineage>
        <taxon>Bacteria</taxon>
        <taxon>Pseudomonadati</taxon>
        <taxon>Pseudomonadota</taxon>
        <taxon>Alphaproteobacteria</taxon>
        <taxon>Rhodospirillales</taxon>
        <taxon>Rhodospirillaceae</taxon>
        <taxon>Roseospira</taxon>
    </lineage>
</organism>